<reference evidence="2" key="1">
    <citation type="submission" date="2020-05" db="EMBL/GenBank/DDBJ databases">
        <authorList>
            <person name="Chiriac C."/>
            <person name="Salcher M."/>
            <person name="Ghai R."/>
            <person name="Kavagutti S V."/>
        </authorList>
    </citation>
    <scope>NUCLEOTIDE SEQUENCE</scope>
</reference>
<name>A0A6J6IAB3_9ZZZZ</name>
<dbReference type="Gene3D" id="2.60.40.1890">
    <property type="entry name" value="PCu(A)C copper chaperone"/>
    <property type="match status" value="1"/>
</dbReference>
<accession>A0A6J6IAB3</accession>
<dbReference type="PANTHER" id="PTHR36302:SF1">
    <property type="entry name" value="COPPER CHAPERONE PCU(A)C"/>
    <property type="match status" value="1"/>
</dbReference>
<evidence type="ECO:0000313" key="2">
    <source>
        <dbReference type="EMBL" id="CAB4617678.1"/>
    </source>
</evidence>
<keyword evidence="1" id="KW-0812">Transmembrane</keyword>
<protein>
    <submittedName>
        <fullName evidence="2">Unannotated protein</fullName>
    </submittedName>
</protein>
<proteinExistence type="predicted"/>
<dbReference type="Pfam" id="PF04314">
    <property type="entry name" value="PCuAC"/>
    <property type="match status" value="1"/>
</dbReference>
<evidence type="ECO:0000313" key="4">
    <source>
        <dbReference type="EMBL" id="CAB4921037.1"/>
    </source>
</evidence>
<dbReference type="EMBL" id="CAEZUO010000114">
    <property type="protein sequence ID" value="CAB4617678.1"/>
    <property type="molecule type" value="Genomic_DNA"/>
</dbReference>
<dbReference type="AlphaFoldDB" id="A0A6J6IAB3"/>
<dbReference type="PANTHER" id="PTHR36302">
    <property type="entry name" value="BLR7088 PROTEIN"/>
    <property type="match status" value="1"/>
</dbReference>
<organism evidence="2">
    <name type="scientific">freshwater metagenome</name>
    <dbReference type="NCBI Taxonomy" id="449393"/>
    <lineage>
        <taxon>unclassified sequences</taxon>
        <taxon>metagenomes</taxon>
        <taxon>ecological metagenomes</taxon>
    </lineage>
</organism>
<evidence type="ECO:0000256" key="1">
    <source>
        <dbReference type="SAM" id="Phobius"/>
    </source>
</evidence>
<dbReference type="EMBL" id="CAFBNA010000007">
    <property type="protein sequence ID" value="CAB4921037.1"/>
    <property type="molecule type" value="Genomic_DNA"/>
</dbReference>
<dbReference type="InterPro" id="IPR007410">
    <property type="entry name" value="LpqE-like"/>
</dbReference>
<keyword evidence="1" id="KW-1133">Transmembrane helix</keyword>
<dbReference type="InterPro" id="IPR058248">
    <property type="entry name" value="Lxx211020-like"/>
</dbReference>
<keyword evidence="1" id="KW-0472">Membrane</keyword>
<dbReference type="SUPFAM" id="SSF110087">
    <property type="entry name" value="DR1885-like metal-binding protein"/>
    <property type="match status" value="1"/>
</dbReference>
<dbReference type="EMBL" id="CAEZVK010000037">
    <property type="protein sequence ID" value="CAB4627120.1"/>
    <property type="molecule type" value="Genomic_DNA"/>
</dbReference>
<dbReference type="InterPro" id="IPR036182">
    <property type="entry name" value="PCuAC_sf"/>
</dbReference>
<evidence type="ECO:0000313" key="3">
    <source>
        <dbReference type="EMBL" id="CAB4627120.1"/>
    </source>
</evidence>
<gene>
    <name evidence="2" type="ORF">UFOPK1827_01730</name>
    <name evidence="3" type="ORF">UFOPK2000_00490</name>
    <name evidence="4" type="ORF">UFOPK3708_00258</name>
</gene>
<sequence length="197" mass="20712">MTTASPADVPAPQHKPDIYARIMRFAPLYVIVFCVGILVLVGFIRPFESPDPAISTHTELIGADHNPTGAYMVIHNAGGSDTLLSASTPVAASIQLQEITPVATTTSTDAQGVTANLGGVLTDVDHLDIPGFGDLRLQPGLDQLLLKGLTGPLTLGQKVPITLQFEKAGAITVEATVATYDDIADRLLPPRLKLPGQ</sequence>
<feature type="transmembrane region" description="Helical" evidence="1">
    <location>
        <begin position="25"/>
        <end position="44"/>
    </location>
</feature>